<evidence type="ECO:0000256" key="2">
    <source>
        <dbReference type="ARBA" id="ARBA00022964"/>
    </source>
</evidence>
<evidence type="ECO:0000256" key="7">
    <source>
        <dbReference type="ARBA" id="ARBA00035045"/>
    </source>
</evidence>
<evidence type="ECO:0000256" key="3">
    <source>
        <dbReference type="ARBA" id="ARBA00023002"/>
    </source>
</evidence>
<protein>
    <recommendedName>
        <fullName evidence="6">2-oxoadipate dioxygenase/decarboxylase</fullName>
        <ecNumber evidence="6">1.13.11.93</ecNumber>
    </recommendedName>
    <alternativeName>
        <fullName evidence="7">2-hydroxyglutarate synthase</fullName>
    </alternativeName>
</protein>
<evidence type="ECO:0000256" key="5">
    <source>
        <dbReference type="ARBA" id="ARBA00035013"/>
    </source>
</evidence>
<dbReference type="InterPro" id="IPR009770">
    <property type="entry name" value="HGLS"/>
</dbReference>
<keyword evidence="2" id="KW-0223">Dioxygenase</keyword>
<evidence type="ECO:0000313" key="10">
    <source>
        <dbReference type="Proteomes" id="UP001378242"/>
    </source>
</evidence>
<dbReference type="RefSeq" id="WP_176503231.1">
    <property type="nucleotide sequence ID" value="NZ_JASCSB010000002.1"/>
</dbReference>
<dbReference type="EC" id="1.13.11.93" evidence="6"/>
<gene>
    <name evidence="9" type="ORF">V6243_13340</name>
</gene>
<evidence type="ECO:0000256" key="6">
    <source>
        <dbReference type="ARBA" id="ARBA00035023"/>
    </source>
</evidence>
<comment type="similarity">
    <text evidence="5">Belongs to the 2-oxoadipate dioxygenase/decarboxylase family.</text>
</comment>
<dbReference type="SMART" id="SM01150">
    <property type="entry name" value="DUF1338"/>
    <property type="match status" value="1"/>
</dbReference>
<keyword evidence="3" id="KW-0560">Oxidoreductase</keyword>
<comment type="cofactor">
    <cofactor evidence="1">
        <name>Fe(2+)</name>
        <dbReference type="ChEBI" id="CHEBI:29033"/>
    </cofactor>
</comment>
<dbReference type="PANTHER" id="PTHR31136:SF5">
    <property type="entry name" value="2-OXOADIPATE DIOXYGENASE_DECARBOXYLASE, CHLOROPLASTIC"/>
    <property type="match status" value="1"/>
</dbReference>
<keyword evidence="10" id="KW-1185">Reference proteome</keyword>
<sequence>MDIQQFFSALWDDYVAMTPQAQQIQDAFVADGETIVNDHVAFRTFDRGPITLSALEPHLLALGYTRFAPYDFREKKLRAFGYLPPSPDMPRVFLSELKCHELSERAQSIIDGLVSQISPDAATQPSVLWSGRLWDAPTFEQYQRLMEESEYAAWLSIIGLRANHFTISVNALTRHDTLDKVLTRVEALGLGINPAGGRIKGSPEVLLEQASTLADRQTFTFAGGEQHEIATCYYEFARRYPDADGKLYQGFVAASADKIFESTHLTESSDTGQDSPREHSTP</sequence>
<dbReference type="PANTHER" id="PTHR31136">
    <property type="entry name" value="DUF1338 DOMAIN-CONTAINING PROTEIN"/>
    <property type="match status" value="1"/>
</dbReference>
<reference evidence="9 10" key="1">
    <citation type="submission" date="2024-02" db="EMBL/GenBank/DDBJ databases">
        <title>Bacteria isolated from the canopy kelp, Nereocystis luetkeana.</title>
        <authorList>
            <person name="Pfister C.A."/>
            <person name="Younker I.T."/>
            <person name="Light S.H."/>
        </authorList>
    </citation>
    <scope>NUCLEOTIDE SEQUENCE [LARGE SCALE GENOMIC DNA]</scope>
    <source>
        <strain evidence="9 10">TI.5.07</strain>
    </source>
</reference>
<evidence type="ECO:0000313" key="9">
    <source>
        <dbReference type="EMBL" id="MEL0617809.1"/>
    </source>
</evidence>
<dbReference type="Pfam" id="PF07063">
    <property type="entry name" value="HGLS"/>
    <property type="match status" value="1"/>
</dbReference>
<keyword evidence="4" id="KW-0408">Iron</keyword>
<feature type="region of interest" description="Disordered" evidence="8">
    <location>
        <begin position="263"/>
        <end position="282"/>
    </location>
</feature>
<evidence type="ECO:0000256" key="4">
    <source>
        <dbReference type="ARBA" id="ARBA00023004"/>
    </source>
</evidence>
<evidence type="ECO:0000256" key="8">
    <source>
        <dbReference type="SAM" id="MobiDB-lite"/>
    </source>
</evidence>
<proteinExistence type="inferred from homology"/>
<organism evidence="9 10">
    <name type="scientific">Cobetia marina</name>
    <name type="common">Deleya marina</name>
    <dbReference type="NCBI Taxonomy" id="28258"/>
    <lineage>
        <taxon>Bacteria</taxon>
        <taxon>Pseudomonadati</taxon>
        <taxon>Pseudomonadota</taxon>
        <taxon>Gammaproteobacteria</taxon>
        <taxon>Oceanospirillales</taxon>
        <taxon>Halomonadaceae</taxon>
        <taxon>Cobetia</taxon>
    </lineage>
</organism>
<dbReference type="EMBL" id="JBAKAP010000015">
    <property type="protein sequence ID" value="MEL0617809.1"/>
    <property type="molecule type" value="Genomic_DNA"/>
</dbReference>
<dbReference type="CDD" id="cd16350">
    <property type="entry name" value="VOC_like"/>
    <property type="match status" value="1"/>
</dbReference>
<evidence type="ECO:0000256" key="1">
    <source>
        <dbReference type="ARBA" id="ARBA00001954"/>
    </source>
</evidence>
<dbReference type="Proteomes" id="UP001378242">
    <property type="component" value="Unassembled WGS sequence"/>
</dbReference>
<dbReference type="Gene3D" id="3.10.180.50">
    <property type="match status" value="1"/>
</dbReference>
<name>A0ABU9GI58_COBMA</name>
<comment type="caution">
    <text evidence="9">The sequence shown here is derived from an EMBL/GenBank/DDBJ whole genome shotgun (WGS) entry which is preliminary data.</text>
</comment>
<feature type="compositionally biased region" description="Polar residues" evidence="8">
    <location>
        <begin position="263"/>
        <end position="274"/>
    </location>
</feature>
<accession>A0ABU9GI58</accession>